<sequence length="376" mass="40871">MASVRDRYRASLLLAAAGDALGYRNARWEYCESAAVIHSELTQLGGLAALRLTLPDWPVSDDTVLHLATGEGLTRHGNGESKEELFQLLAANYVEAMTDMEGRKPGPTSILGTSQLRLGQPHGYHIPFNPEGTGCGAAMRSMCIGLRYPKKEQLEELVAVSVESGRMTHHHPIGYLGGVVAALFTSLAVRGEEVATWGQFIPTVLTAAWKYVKSTGFCVSENLAVWSEFGERWERYLSSRNLLPSSSAPSPRFPSDYGATARDEAYRALSLKGWAGRSGHDAAMIAYDGLLVAEMQGKRPGENETDAQLGNKWETLCLHAMLHGGDSDSTGTIAGAWWGALHGLSGVPPKNYDHLEYIERLERTAEGLLTLAWPGE</sequence>
<proteinExistence type="inferred from homology"/>
<feature type="binding site" evidence="2">
    <location>
        <position position="60"/>
    </location>
    <ligand>
        <name>Mg(2+)</name>
        <dbReference type="ChEBI" id="CHEBI:18420"/>
        <label>1</label>
    </ligand>
</feature>
<comment type="cofactor">
    <cofactor evidence="2">
        <name>Mg(2+)</name>
        <dbReference type="ChEBI" id="CHEBI:18420"/>
    </cofactor>
    <text evidence="2">Binds 2 magnesium ions per subunit.</text>
</comment>
<evidence type="ECO:0000256" key="2">
    <source>
        <dbReference type="PIRSR" id="PIRSR605502-1"/>
    </source>
</evidence>
<dbReference type="SUPFAM" id="SSF101478">
    <property type="entry name" value="ADP-ribosylglycohydrolase"/>
    <property type="match status" value="1"/>
</dbReference>
<name>A0A8C4N4N2_EPTBU</name>
<keyword evidence="2" id="KW-0479">Metal-binding</keyword>
<dbReference type="Gene3D" id="1.10.4080.10">
    <property type="entry name" value="ADP-ribosylation/Crystallin J1"/>
    <property type="match status" value="1"/>
</dbReference>
<protein>
    <submittedName>
        <fullName evidence="3">ADP-ribosylarginine hydrolase</fullName>
    </submittedName>
</protein>
<organism evidence="3 4">
    <name type="scientific">Eptatretus burgeri</name>
    <name type="common">Inshore hagfish</name>
    <dbReference type="NCBI Taxonomy" id="7764"/>
    <lineage>
        <taxon>Eukaryota</taxon>
        <taxon>Metazoa</taxon>
        <taxon>Chordata</taxon>
        <taxon>Craniata</taxon>
        <taxon>Vertebrata</taxon>
        <taxon>Cyclostomata</taxon>
        <taxon>Myxini</taxon>
        <taxon>Myxiniformes</taxon>
        <taxon>Myxinidae</taxon>
        <taxon>Eptatretinae</taxon>
        <taxon>Eptatretus</taxon>
    </lineage>
</organism>
<reference evidence="3" key="2">
    <citation type="submission" date="2025-09" db="UniProtKB">
        <authorList>
            <consortium name="Ensembl"/>
        </authorList>
    </citation>
    <scope>IDENTIFICATION</scope>
</reference>
<dbReference type="OMA" id="YRLAWEQ"/>
<comment type="similarity">
    <text evidence="1">Belongs to the ADP-ribosylglycohydrolase family.</text>
</comment>
<feature type="binding site" evidence="2">
    <location>
        <position position="326"/>
    </location>
    <ligand>
        <name>Mg(2+)</name>
        <dbReference type="ChEBI" id="CHEBI:18420"/>
        <label>1</label>
    </ligand>
</feature>
<dbReference type="InterPro" id="IPR036705">
    <property type="entry name" value="Ribosyl_crysJ1_sf"/>
</dbReference>
<evidence type="ECO:0000313" key="3">
    <source>
        <dbReference type="Ensembl" id="ENSEBUP00000001223.1"/>
    </source>
</evidence>
<feature type="binding site" evidence="2">
    <location>
        <position position="61"/>
    </location>
    <ligand>
        <name>Mg(2+)</name>
        <dbReference type="ChEBI" id="CHEBI:18420"/>
        <label>1</label>
    </ligand>
</feature>
<reference evidence="3" key="1">
    <citation type="submission" date="2025-08" db="UniProtKB">
        <authorList>
            <consortium name="Ensembl"/>
        </authorList>
    </citation>
    <scope>IDENTIFICATION</scope>
</reference>
<dbReference type="InterPro" id="IPR050792">
    <property type="entry name" value="ADP-ribosylglycohydrolase"/>
</dbReference>
<feature type="binding site" evidence="2">
    <location>
        <position position="62"/>
    </location>
    <ligand>
        <name>Mg(2+)</name>
        <dbReference type="ChEBI" id="CHEBI:18420"/>
        <label>1</label>
    </ligand>
</feature>
<dbReference type="Pfam" id="PF03747">
    <property type="entry name" value="ADP_ribosyl_GH"/>
    <property type="match status" value="1"/>
</dbReference>
<evidence type="ECO:0000313" key="4">
    <source>
        <dbReference type="Proteomes" id="UP000694388"/>
    </source>
</evidence>
<dbReference type="Ensembl" id="ENSEBUT00000001545.1">
    <property type="protein sequence ID" value="ENSEBUP00000001223.1"/>
    <property type="gene ID" value="ENSEBUG00000001116.1"/>
</dbReference>
<evidence type="ECO:0000256" key="1">
    <source>
        <dbReference type="ARBA" id="ARBA00010702"/>
    </source>
</evidence>
<dbReference type="PANTHER" id="PTHR16222:SF39">
    <property type="entry name" value="ADP-RIBOSYLARGININE HYDROLASE-RELATED"/>
    <property type="match status" value="1"/>
</dbReference>
<dbReference type="PANTHER" id="PTHR16222">
    <property type="entry name" value="ADP-RIBOSYLGLYCOHYDROLASE"/>
    <property type="match status" value="1"/>
</dbReference>
<keyword evidence="4" id="KW-1185">Reference proteome</keyword>
<dbReference type="GO" id="GO:0046872">
    <property type="term" value="F:metal ion binding"/>
    <property type="evidence" value="ECO:0007669"/>
    <property type="project" value="UniProtKB-KW"/>
</dbReference>
<accession>A0A8C4N4N2</accession>
<feature type="binding site" evidence="2">
    <location>
        <position position="329"/>
    </location>
    <ligand>
        <name>Mg(2+)</name>
        <dbReference type="ChEBI" id="CHEBI:18420"/>
        <label>1</label>
    </ligand>
</feature>
<feature type="binding site" evidence="2">
    <location>
        <position position="328"/>
    </location>
    <ligand>
        <name>Mg(2+)</name>
        <dbReference type="ChEBI" id="CHEBI:18420"/>
        <label>1</label>
    </ligand>
</feature>
<dbReference type="AlphaFoldDB" id="A0A8C4N4N2"/>
<dbReference type="InterPro" id="IPR005502">
    <property type="entry name" value="Ribosyl_crysJ1"/>
</dbReference>
<keyword evidence="2" id="KW-0460">Magnesium</keyword>
<dbReference type="GeneTree" id="ENSGT00530000063627"/>
<dbReference type="Proteomes" id="UP000694388">
    <property type="component" value="Unplaced"/>
</dbReference>